<evidence type="ECO:0000313" key="3">
    <source>
        <dbReference type="EMBL" id="RUS72133.1"/>
    </source>
</evidence>
<feature type="chain" id="PRO_5018707037" description="H-type lectin domain-containing protein" evidence="1">
    <location>
        <begin position="22"/>
        <end position="173"/>
    </location>
</feature>
<dbReference type="OrthoDB" id="6149150at2759"/>
<proteinExistence type="predicted"/>
<evidence type="ECO:0000259" key="2">
    <source>
        <dbReference type="Pfam" id="PF09458"/>
    </source>
</evidence>
<dbReference type="AlphaFoldDB" id="A0A3S1AZC3"/>
<sequence>MAGLIALFLVCSIACVNVGKAQRESTSDDIAADIEMAIVAEQIALNAITSLIEKNKEEIASLRQEIALNPPHSKEIHSETDVVKCVKSNDFDEADAEGNRLRRVKVSFKKDYAAAPNVLASIQRLDIPKEADHKFEIRVENVTTKDFTLICIARGNETVIDQAVVSYLSVPKK</sequence>
<dbReference type="Gene3D" id="2.60.40.2080">
    <property type="match status" value="1"/>
</dbReference>
<organism evidence="3 4">
    <name type="scientific">Elysia chlorotica</name>
    <name type="common">Eastern emerald elysia</name>
    <name type="synonym">Sea slug</name>
    <dbReference type="NCBI Taxonomy" id="188477"/>
    <lineage>
        <taxon>Eukaryota</taxon>
        <taxon>Metazoa</taxon>
        <taxon>Spiralia</taxon>
        <taxon>Lophotrochozoa</taxon>
        <taxon>Mollusca</taxon>
        <taxon>Gastropoda</taxon>
        <taxon>Heterobranchia</taxon>
        <taxon>Euthyneura</taxon>
        <taxon>Panpulmonata</taxon>
        <taxon>Sacoglossa</taxon>
        <taxon>Placobranchoidea</taxon>
        <taxon>Plakobranchidae</taxon>
        <taxon>Elysia</taxon>
    </lineage>
</organism>
<dbReference type="EMBL" id="RQTK01001107">
    <property type="protein sequence ID" value="RUS72133.1"/>
    <property type="molecule type" value="Genomic_DNA"/>
</dbReference>
<dbReference type="SUPFAM" id="SSF141086">
    <property type="entry name" value="Agglutinin HPA-like"/>
    <property type="match status" value="1"/>
</dbReference>
<evidence type="ECO:0000256" key="1">
    <source>
        <dbReference type="SAM" id="SignalP"/>
    </source>
</evidence>
<keyword evidence="1" id="KW-0732">Signal</keyword>
<comment type="caution">
    <text evidence="3">The sequence shown here is derived from an EMBL/GenBank/DDBJ whole genome shotgun (WGS) entry which is preliminary data.</text>
</comment>
<feature type="signal peptide" evidence="1">
    <location>
        <begin position="1"/>
        <end position="21"/>
    </location>
</feature>
<feature type="domain" description="H-type lectin" evidence="2">
    <location>
        <begin position="104"/>
        <end position="169"/>
    </location>
</feature>
<dbReference type="Pfam" id="PF09458">
    <property type="entry name" value="H_lectin"/>
    <property type="match status" value="1"/>
</dbReference>
<keyword evidence="4" id="KW-1185">Reference proteome</keyword>
<dbReference type="GO" id="GO:0007155">
    <property type="term" value="P:cell adhesion"/>
    <property type="evidence" value="ECO:0007669"/>
    <property type="project" value="InterPro"/>
</dbReference>
<dbReference type="InterPro" id="IPR019019">
    <property type="entry name" value="H-type_lectin_domain"/>
</dbReference>
<name>A0A3S1AZC3_ELYCH</name>
<accession>A0A3S1AZC3</accession>
<dbReference type="Proteomes" id="UP000271974">
    <property type="component" value="Unassembled WGS sequence"/>
</dbReference>
<gene>
    <name evidence="3" type="ORF">EGW08_020106</name>
</gene>
<dbReference type="GO" id="GO:0030246">
    <property type="term" value="F:carbohydrate binding"/>
    <property type="evidence" value="ECO:0007669"/>
    <property type="project" value="InterPro"/>
</dbReference>
<reference evidence="3 4" key="1">
    <citation type="submission" date="2019-01" db="EMBL/GenBank/DDBJ databases">
        <title>A draft genome assembly of the solar-powered sea slug Elysia chlorotica.</title>
        <authorList>
            <person name="Cai H."/>
            <person name="Li Q."/>
            <person name="Fang X."/>
            <person name="Li J."/>
            <person name="Curtis N.E."/>
            <person name="Altenburger A."/>
            <person name="Shibata T."/>
            <person name="Feng M."/>
            <person name="Maeda T."/>
            <person name="Schwartz J.A."/>
            <person name="Shigenobu S."/>
            <person name="Lundholm N."/>
            <person name="Nishiyama T."/>
            <person name="Yang H."/>
            <person name="Hasebe M."/>
            <person name="Li S."/>
            <person name="Pierce S.K."/>
            <person name="Wang J."/>
        </authorList>
    </citation>
    <scope>NUCLEOTIDE SEQUENCE [LARGE SCALE GENOMIC DNA]</scope>
    <source>
        <strain evidence="3">EC2010</strain>
        <tissue evidence="3">Whole organism of an adult</tissue>
    </source>
</reference>
<evidence type="ECO:0000313" key="4">
    <source>
        <dbReference type="Proteomes" id="UP000271974"/>
    </source>
</evidence>
<protein>
    <recommendedName>
        <fullName evidence="2">H-type lectin domain-containing protein</fullName>
    </recommendedName>
</protein>
<dbReference type="InterPro" id="IPR037221">
    <property type="entry name" value="H-type_lectin_dom_sf"/>
</dbReference>